<reference evidence="1 2" key="1">
    <citation type="submission" date="2019-06" db="EMBL/GenBank/DDBJ databases">
        <title>Whole genome shotgun sequence of Brevibacillus parabrevis NBRC 12334.</title>
        <authorList>
            <person name="Hosoyama A."/>
            <person name="Uohara A."/>
            <person name="Ohji S."/>
            <person name="Ichikawa N."/>
        </authorList>
    </citation>
    <scope>NUCLEOTIDE SEQUENCE [LARGE SCALE GENOMIC DNA]</scope>
    <source>
        <strain evidence="1 2">NBRC 12334</strain>
    </source>
</reference>
<name>A0A4Y3PQU0_BREPA</name>
<sequence>MRNDGADQHEMLFTTKQMTELLNLTARRIQQLAEEGVLVREQRGKYRAIESLKRYIRYIQEREPTEENEVDYYREKALHEKAKREKTELQVAVMKGELHRSEDVAAVMDDMVTSFRARCLALPTKIAPQLLDKKAIAEVQAILTSEIHEALTELSTYDPATFHVRNEEYVEVNEDAEDRE</sequence>
<evidence type="ECO:0000313" key="2">
    <source>
        <dbReference type="Proteomes" id="UP000316882"/>
    </source>
</evidence>
<accession>A0A4Y3PQU0</accession>
<organism evidence="1 2">
    <name type="scientific">Brevibacillus parabrevis</name>
    <dbReference type="NCBI Taxonomy" id="54914"/>
    <lineage>
        <taxon>Bacteria</taxon>
        <taxon>Bacillati</taxon>
        <taxon>Bacillota</taxon>
        <taxon>Bacilli</taxon>
        <taxon>Bacillales</taxon>
        <taxon>Paenibacillaceae</taxon>
        <taxon>Brevibacillus</taxon>
    </lineage>
</organism>
<comment type="caution">
    <text evidence="1">The sequence shown here is derived from an EMBL/GenBank/DDBJ whole genome shotgun (WGS) entry which is preliminary data.</text>
</comment>
<dbReference type="RefSeq" id="WP_122965309.1">
    <property type="nucleotide sequence ID" value="NZ_BJMH01000037.1"/>
</dbReference>
<evidence type="ECO:0000313" key="1">
    <source>
        <dbReference type="EMBL" id="GEB35295.1"/>
    </source>
</evidence>
<protein>
    <submittedName>
        <fullName evidence="1">Uncharacterized protein</fullName>
    </submittedName>
</protein>
<dbReference type="Proteomes" id="UP000316882">
    <property type="component" value="Unassembled WGS sequence"/>
</dbReference>
<dbReference type="EMBL" id="BJMH01000037">
    <property type="protein sequence ID" value="GEB35295.1"/>
    <property type="molecule type" value="Genomic_DNA"/>
</dbReference>
<keyword evidence="2" id="KW-1185">Reference proteome</keyword>
<gene>
    <name evidence="1" type="ORF">BPA01_48750</name>
</gene>
<dbReference type="AlphaFoldDB" id="A0A4Y3PQU0"/>
<proteinExistence type="predicted"/>